<feature type="transmembrane region" description="Helical" evidence="6">
    <location>
        <begin position="270"/>
        <end position="289"/>
    </location>
</feature>
<evidence type="ECO:0000256" key="3">
    <source>
        <dbReference type="ARBA" id="ARBA00023224"/>
    </source>
</evidence>
<feature type="domain" description="HAMP" evidence="8">
    <location>
        <begin position="290"/>
        <end position="343"/>
    </location>
</feature>
<dbReference type="GO" id="GO:0004888">
    <property type="term" value="F:transmembrane signaling receptor activity"/>
    <property type="evidence" value="ECO:0007669"/>
    <property type="project" value="TreeGrafter"/>
</dbReference>
<evidence type="ECO:0000256" key="5">
    <source>
        <dbReference type="PROSITE-ProRule" id="PRU00284"/>
    </source>
</evidence>
<dbReference type="InterPro" id="IPR029151">
    <property type="entry name" value="Sensor-like_sf"/>
</dbReference>
<dbReference type="InterPro" id="IPR004089">
    <property type="entry name" value="MCPsignal_dom"/>
</dbReference>
<evidence type="ECO:0000259" key="7">
    <source>
        <dbReference type="PROSITE" id="PS50111"/>
    </source>
</evidence>
<keyword evidence="10" id="KW-1185">Reference proteome</keyword>
<dbReference type="CDD" id="cd06225">
    <property type="entry name" value="HAMP"/>
    <property type="match status" value="1"/>
</dbReference>
<dbReference type="SMART" id="SM00283">
    <property type="entry name" value="MA"/>
    <property type="match status" value="1"/>
</dbReference>
<dbReference type="SUPFAM" id="SSF158472">
    <property type="entry name" value="HAMP domain-like"/>
    <property type="match status" value="1"/>
</dbReference>
<accession>A0A6F8PL28</accession>
<dbReference type="EMBL" id="AP021888">
    <property type="protein sequence ID" value="BBP42764.1"/>
    <property type="molecule type" value="Genomic_DNA"/>
</dbReference>
<dbReference type="PROSITE" id="PS50885">
    <property type="entry name" value="HAMP"/>
    <property type="match status" value="3"/>
</dbReference>
<dbReference type="GO" id="GO:0005886">
    <property type="term" value="C:plasma membrane"/>
    <property type="evidence" value="ECO:0007669"/>
    <property type="project" value="TreeGrafter"/>
</dbReference>
<dbReference type="PANTHER" id="PTHR43531:SF14">
    <property type="entry name" value="METHYL-ACCEPTING CHEMOTAXIS PROTEIN I-RELATED"/>
    <property type="match status" value="1"/>
</dbReference>
<dbReference type="Gene3D" id="3.30.450.20">
    <property type="entry name" value="PAS domain"/>
    <property type="match status" value="1"/>
</dbReference>
<evidence type="ECO:0000313" key="10">
    <source>
        <dbReference type="Proteomes" id="UP000501466"/>
    </source>
</evidence>
<dbReference type="PROSITE" id="PS50111">
    <property type="entry name" value="CHEMOTAXIS_TRANSDUC_2"/>
    <property type="match status" value="1"/>
</dbReference>
<dbReference type="Gene3D" id="1.20.120.1530">
    <property type="match status" value="1"/>
</dbReference>
<dbReference type="Gene3D" id="1.10.287.950">
    <property type="entry name" value="Methyl-accepting chemotaxis protein"/>
    <property type="match status" value="1"/>
</dbReference>
<dbReference type="FunFam" id="1.10.287.950:FF:000001">
    <property type="entry name" value="Methyl-accepting chemotaxis sensory transducer"/>
    <property type="match status" value="1"/>
</dbReference>
<comment type="subcellular location">
    <subcellularLocation>
        <location evidence="1">Membrane</location>
    </subcellularLocation>
</comment>
<dbReference type="RefSeq" id="WP_173290477.1">
    <property type="nucleotide sequence ID" value="NZ_AP021888.1"/>
</dbReference>
<evidence type="ECO:0000313" key="9">
    <source>
        <dbReference type="EMBL" id="BBP42764.1"/>
    </source>
</evidence>
<dbReference type="Pfam" id="PF00015">
    <property type="entry name" value="MCPsignal"/>
    <property type="match status" value="1"/>
</dbReference>
<dbReference type="InterPro" id="IPR051310">
    <property type="entry name" value="MCP_chemotaxis"/>
</dbReference>
<feature type="transmembrane region" description="Helical" evidence="6">
    <location>
        <begin position="7"/>
        <end position="28"/>
    </location>
</feature>
<evidence type="ECO:0008006" key="11">
    <source>
        <dbReference type="Google" id="ProtNLM"/>
    </source>
</evidence>
<feature type="domain" description="HAMP" evidence="8">
    <location>
        <begin position="485"/>
        <end position="520"/>
    </location>
</feature>
<keyword evidence="2" id="KW-0488">Methylation</keyword>
<proteinExistence type="inferred from homology"/>
<protein>
    <recommendedName>
        <fullName evidence="11">Methyl-accepting chemotaxis protein</fullName>
    </recommendedName>
</protein>
<keyword evidence="3 5" id="KW-0807">Transducer</keyword>
<dbReference type="PANTHER" id="PTHR43531">
    <property type="entry name" value="PROTEIN ICFG"/>
    <property type="match status" value="1"/>
</dbReference>
<dbReference type="AlphaFoldDB" id="A0A6F8PL28"/>
<dbReference type="Pfam" id="PF18947">
    <property type="entry name" value="HAMP_2"/>
    <property type="match status" value="1"/>
</dbReference>
<dbReference type="GO" id="GO:0006935">
    <property type="term" value="P:chemotaxis"/>
    <property type="evidence" value="ECO:0007669"/>
    <property type="project" value="TreeGrafter"/>
</dbReference>
<dbReference type="InterPro" id="IPR003660">
    <property type="entry name" value="HAMP_dom"/>
</dbReference>
<keyword evidence="6" id="KW-0472">Membrane</keyword>
<dbReference type="SMART" id="SM00304">
    <property type="entry name" value="HAMP"/>
    <property type="match status" value="3"/>
</dbReference>
<keyword evidence="6" id="KW-0812">Transmembrane</keyword>
<evidence type="ECO:0000256" key="6">
    <source>
        <dbReference type="SAM" id="Phobius"/>
    </source>
</evidence>
<evidence type="ECO:0000256" key="4">
    <source>
        <dbReference type="ARBA" id="ARBA00029447"/>
    </source>
</evidence>
<dbReference type="Pfam" id="PF00672">
    <property type="entry name" value="HAMP"/>
    <property type="match status" value="1"/>
</dbReference>
<dbReference type="KEGG" id="tzo:THMIRHAT_05100"/>
<name>A0A6F8PL28_9GAMM</name>
<dbReference type="GO" id="GO:0007165">
    <property type="term" value="P:signal transduction"/>
    <property type="evidence" value="ECO:0007669"/>
    <property type="project" value="UniProtKB-KW"/>
</dbReference>
<dbReference type="Proteomes" id="UP000501466">
    <property type="component" value="Chromosome"/>
</dbReference>
<evidence type="ECO:0000256" key="2">
    <source>
        <dbReference type="ARBA" id="ARBA00022481"/>
    </source>
</evidence>
<comment type="similarity">
    <text evidence="4">Belongs to the methyl-accepting chemotaxis (MCP) protein family.</text>
</comment>
<dbReference type="SUPFAM" id="SSF58104">
    <property type="entry name" value="Methyl-accepting chemotaxis protein (MCP) signaling domain"/>
    <property type="match status" value="1"/>
</dbReference>
<dbReference type="SUPFAM" id="SSF103190">
    <property type="entry name" value="Sensory domain-like"/>
    <property type="match status" value="1"/>
</dbReference>
<dbReference type="CDD" id="cd11386">
    <property type="entry name" value="MCP_signal"/>
    <property type="match status" value="1"/>
</dbReference>
<feature type="domain" description="HAMP" evidence="8">
    <location>
        <begin position="423"/>
        <end position="475"/>
    </location>
</feature>
<keyword evidence="6" id="KW-1133">Transmembrane helix</keyword>
<evidence type="ECO:0000256" key="1">
    <source>
        <dbReference type="ARBA" id="ARBA00004370"/>
    </source>
</evidence>
<sequence length="784" mass="84848">MTLKLKMIIGSITSILITSTLFAFLFIYTSNVNKNYVYDIGSTGTQALINSATLRLSENLSTEITEVTRNKNLKNAISSANSNVVENEIAPYLNRLKASNIASDIIVTDKNKTILYANDANLIGKIDASPLIDTAMQDVKNTTGLELDSAGIVTVRLVIPINSRGQIKGTVILVKNFGDVLPFLSEISNANMALYNLKDGSQIATTQADYFKAIQNPMDLIDDQITLDNNIYHAIGVYISDKSGKKLAKLVTLTESTQVITQYNQAVDTGIIMMILWLIFAAFIAHFWIGKTLRPLNEMVDVAKDIVNTGHMNANITHLSNDEIGQMGQAFNALLMNIQTAIGEANAVVGAISHGEFDKRITSEFKGDLNTLKEGVNGSAESVAFTMQELGKVMTSISEGQFTVTLNDQVKGVFKTLVQDALNALSTTISSINDVMAQMQQGKFQHRVNVEAKGDLLQLKNGINHSMATLDDTIKDIIRIVIAQSEGDLTQTITANYQGDLGQLKDAINTTAIKLIQVVSQAVDASNIVSSAAQEVSESSNSLSQKMQQQAAAIEETSATMNEMNSQVQGNTQNAMQATDEAKQVQHKTNEGAKVMQQTIVAMNAIQESSAKIADIVSLIDGIAFQTNLLALNAAVEAARAGEQGRGFAVVAGEVRSLAQKSADAAKDIKTLIDESVNRIQQGTKLASHSGDMLEEINQAISTMTQRITDIANASREQAEGIEQVHQAITQIDRVTQQNAHLVEQTSVASDSMTQQSGLLKDEMDFFNTGRNSSAHSIRRLGFK</sequence>
<reference evidence="10" key="1">
    <citation type="submission" date="2019-11" db="EMBL/GenBank/DDBJ databases">
        <title>Isolation and characterization of two novel species in the genus Thiomicrorhabdus.</title>
        <authorList>
            <person name="Mochizuki J."/>
            <person name="Kojima H."/>
            <person name="Fukui M."/>
        </authorList>
    </citation>
    <scope>NUCLEOTIDE SEQUENCE [LARGE SCALE GENOMIC DNA]</scope>
    <source>
        <strain evidence="10">AkT22</strain>
    </source>
</reference>
<feature type="domain" description="Methyl-accepting transducer" evidence="7">
    <location>
        <begin position="525"/>
        <end position="754"/>
    </location>
</feature>
<evidence type="ECO:0000259" key="8">
    <source>
        <dbReference type="PROSITE" id="PS50885"/>
    </source>
</evidence>
<organism evidence="9 10">
    <name type="scientific">Thiosulfativibrio zosterae</name>
    <dbReference type="NCBI Taxonomy" id="2675053"/>
    <lineage>
        <taxon>Bacteria</taxon>
        <taxon>Pseudomonadati</taxon>
        <taxon>Pseudomonadota</taxon>
        <taxon>Gammaproteobacteria</taxon>
        <taxon>Thiotrichales</taxon>
        <taxon>Piscirickettsiaceae</taxon>
        <taxon>Thiosulfativibrio</taxon>
    </lineage>
</organism>
<gene>
    <name evidence="9" type="ORF">THMIRHAT_05100</name>
</gene>